<reference evidence="2" key="1">
    <citation type="journal article" date="2020" name="mSystems">
        <title>Genome- and Community-Level Interaction Insights into Carbon Utilization and Element Cycling Functions of Hydrothermarchaeota in Hydrothermal Sediment.</title>
        <authorList>
            <person name="Zhou Z."/>
            <person name="Liu Y."/>
            <person name="Xu W."/>
            <person name="Pan J."/>
            <person name="Luo Z.H."/>
            <person name="Li M."/>
        </authorList>
    </citation>
    <scope>NUCLEOTIDE SEQUENCE [LARGE SCALE GENOMIC DNA]</scope>
    <source>
        <strain evidence="2">SpSt-1217</strain>
    </source>
</reference>
<dbReference type="EMBL" id="DSDK01000635">
    <property type="protein sequence ID" value="HDR52225.1"/>
    <property type="molecule type" value="Genomic_DNA"/>
</dbReference>
<dbReference type="FunFam" id="3.30.420.140:FF:000001">
    <property type="entry name" value="RNA-binding transcriptional accessory protein"/>
    <property type="match status" value="1"/>
</dbReference>
<feature type="domain" description="YqgF/RNase H-like" evidence="1">
    <location>
        <begin position="314"/>
        <end position="410"/>
    </location>
</feature>
<accession>A0A831LVZ0</accession>
<dbReference type="Pfam" id="PF09371">
    <property type="entry name" value="Tex_N"/>
    <property type="match status" value="1"/>
</dbReference>
<sequence>MNPKIIEIVAQQLGVKNNQVKNTIELLSEGATVPFISRYRKERTGSLDEVQILQIKELREKFIELEKRRKTVLKTIEEQEKLTPELKERIENCYDPVELEDIYLPYKPKRRTKATIARERGLEPLAKIIMKQFERDPESRAAAFLNEDVESVENALSGARDIIAEWISENEKARNIVRREFERNAVITAKVVKGKEEEAEKYRDYFDWNEPLKKCPSHRLLAMRRGENEGFLRVSIKPDETNPLKNLTRFFVKENNASAQQVELAVKDSFKRLIEPSIETEFAALSKEKADEEAINVFAENLRQLLLAPPLGQKRILAIDPGYRTGCKVVCLDEQGNLLHNDTIYPHKPQEDRKMAAKKLTSMVEVYKIDALAIGNGTASRETEAFVKKLRYNREIRVYVVSEDGASVYSASSIARQEFPQYDVTVRGAISIGRRLMDPLAELVKIDPKSIGVGQYQHDVDQKKLKNSLDSVVELSVNAVGVNLNTASRHLLTYISGLGPQLAQNIVEYRKEHGLFKSREELKNVPRMGLKAFEQAAGFLRIPDAKNPLDNSAVHPESYHIVQQMAADLNGAVNDLVRNEELVSK</sequence>
<dbReference type="Gene3D" id="3.30.420.140">
    <property type="entry name" value="YqgF/RNase H-like domain"/>
    <property type="match status" value="1"/>
</dbReference>
<dbReference type="GO" id="GO:0006412">
    <property type="term" value="P:translation"/>
    <property type="evidence" value="ECO:0007669"/>
    <property type="project" value="TreeGrafter"/>
</dbReference>
<dbReference type="SUPFAM" id="SSF47781">
    <property type="entry name" value="RuvA domain 2-like"/>
    <property type="match status" value="2"/>
</dbReference>
<dbReference type="InterPro" id="IPR023319">
    <property type="entry name" value="Tex-like_HTH_dom_sf"/>
</dbReference>
<dbReference type="Gene3D" id="1.10.10.650">
    <property type="entry name" value="RuvA domain 2-like"/>
    <property type="match status" value="1"/>
</dbReference>
<dbReference type="SUPFAM" id="SSF158832">
    <property type="entry name" value="Tex N-terminal region-like"/>
    <property type="match status" value="1"/>
</dbReference>
<evidence type="ECO:0000313" key="2">
    <source>
        <dbReference type="EMBL" id="HDR52225.1"/>
    </source>
</evidence>
<dbReference type="GO" id="GO:0003735">
    <property type="term" value="F:structural constituent of ribosome"/>
    <property type="evidence" value="ECO:0007669"/>
    <property type="project" value="TreeGrafter"/>
</dbReference>
<dbReference type="InterPro" id="IPR032639">
    <property type="entry name" value="Tex_YqgF"/>
</dbReference>
<dbReference type="InterPro" id="IPR010994">
    <property type="entry name" value="RuvA_2-like"/>
</dbReference>
<dbReference type="SMART" id="SM00732">
    <property type="entry name" value="YqgFc"/>
    <property type="match status" value="1"/>
</dbReference>
<gene>
    <name evidence="2" type="ORF">ENN90_11500</name>
</gene>
<dbReference type="Gene3D" id="1.10.150.310">
    <property type="entry name" value="Tex RuvX-like domain-like"/>
    <property type="match status" value="1"/>
</dbReference>
<proteinExistence type="predicted"/>
<dbReference type="Pfam" id="PF16921">
    <property type="entry name" value="Tex_YqgF"/>
    <property type="match status" value="1"/>
</dbReference>
<name>A0A831LVZ0_9BACT</name>
<dbReference type="InterPro" id="IPR050437">
    <property type="entry name" value="Ribos_protein_bS1-like"/>
</dbReference>
<dbReference type="Proteomes" id="UP000886047">
    <property type="component" value="Unassembled WGS sequence"/>
</dbReference>
<dbReference type="SUPFAM" id="SSF53098">
    <property type="entry name" value="Ribonuclease H-like"/>
    <property type="match status" value="1"/>
</dbReference>
<organism evidence="2">
    <name type="scientific">Mariniphaga anaerophila</name>
    <dbReference type="NCBI Taxonomy" id="1484053"/>
    <lineage>
        <taxon>Bacteria</taxon>
        <taxon>Pseudomonadati</taxon>
        <taxon>Bacteroidota</taxon>
        <taxon>Bacteroidia</taxon>
        <taxon>Marinilabiliales</taxon>
        <taxon>Prolixibacteraceae</taxon>
        <taxon>Mariniphaga</taxon>
    </lineage>
</organism>
<dbReference type="Pfam" id="PF17674">
    <property type="entry name" value="HHH_9"/>
    <property type="match status" value="1"/>
</dbReference>
<dbReference type="Pfam" id="PF12836">
    <property type="entry name" value="HHH_3"/>
    <property type="match status" value="1"/>
</dbReference>
<dbReference type="Pfam" id="PF22706">
    <property type="entry name" value="Tex_central_region"/>
    <property type="match status" value="1"/>
</dbReference>
<dbReference type="InterPro" id="IPR012337">
    <property type="entry name" value="RNaseH-like_sf"/>
</dbReference>
<dbReference type="PANTHER" id="PTHR10724">
    <property type="entry name" value="30S RIBOSOMAL PROTEIN S1"/>
    <property type="match status" value="1"/>
</dbReference>
<dbReference type="Gene3D" id="1.10.3500.10">
    <property type="entry name" value="Tex N-terminal region-like"/>
    <property type="match status" value="1"/>
</dbReference>
<dbReference type="PANTHER" id="PTHR10724:SF10">
    <property type="entry name" value="S1 RNA-BINDING DOMAIN-CONTAINING PROTEIN 1"/>
    <property type="match status" value="1"/>
</dbReference>
<protein>
    <submittedName>
        <fullName evidence="2">RNA-binding transcriptional accessory protein</fullName>
    </submittedName>
</protein>
<dbReference type="InterPro" id="IPR037027">
    <property type="entry name" value="YqgF/RNaseH-like_dom_sf"/>
</dbReference>
<dbReference type="AlphaFoldDB" id="A0A831LVZ0"/>
<dbReference type="InterPro" id="IPR023323">
    <property type="entry name" value="Tex-like_dom_sf"/>
</dbReference>
<comment type="caution">
    <text evidence="2">The sequence shown here is derived from an EMBL/GenBank/DDBJ whole genome shotgun (WGS) entry which is preliminary data.</text>
</comment>
<dbReference type="InterPro" id="IPR055179">
    <property type="entry name" value="Tex-like_central_region"/>
</dbReference>
<dbReference type="GO" id="GO:0006139">
    <property type="term" value="P:nucleobase-containing compound metabolic process"/>
    <property type="evidence" value="ECO:0007669"/>
    <property type="project" value="InterPro"/>
</dbReference>
<dbReference type="GO" id="GO:0003729">
    <property type="term" value="F:mRNA binding"/>
    <property type="evidence" value="ECO:0007669"/>
    <property type="project" value="TreeGrafter"/>
</dbReference>
<dbReference type="InterPro" id="IPR018974">
    <property type="entry name" value="Tex-like_N"/>
</dbReference>
<dbReference type="InterPro" id="IPR006641">
    <property type="entry name" value="YqgF/RNaseH-like_dom"/>
</dbReference>
<feature type="non-terminal residue" evidence="2">
    <location>
        <position position="585"/>
    </location>
</feature>
<evidence type="ECO:0000259" key="1">
    <source>
        <dbReference type="SMART" id="SM00732"/>
    </source>
</evidence>
<dbReference type="InterPro" id="IPR041692">
    <property type="entry name" value="HHH_9"/>
</dbReference>
<dbReference type="FunFam" id="1.10.10.650:FF:000001">
    <property type="entry name" value="S1 RNA-binding domain 1"/>
    <property type="match status" value="1"/>
</dbReference>